<evidence type="ECO:0000313" key="3">
    <source>
        <dbReference type="Proteomes" id="UP000244905"/>
    </source>
</evidence>
<evidence type="ECO:0000313" key="2">
    <source>
        <dbReference type="EMBL" id="PWB02216.1"/>
    </source>
</evidence>
<comment type="caution">
    <text evidence="2">The sequence shown here is derived from an EMBL/GenBank/DDBJ whole genome shotgun (WGS) entry which is preliminary data.</text>
</comment>
<sequence length="325" mass="38035">MKSKQIQKIAADVRRSVSRKYGFRQSSYINFKVDSGYFFCLSFLTDEARLTVKPLYADDLWWDIWDASENKKEPMSLRGTGVYSLSGQVLATYDIKGTTDKSKLENQFEQVFNDATAAITMFIADNPDADLFYPDESKMDHDPDRLLYLMALIHNDKKDDALAIIREARKNKNRCMFQSGIFSDSYTSISRWCKREQAIIQIRNVFVSIFNNIVKIRAYALMALGRNNKKDTMPGSYDVRLLDGGIVTALCLSIIFLWHNFTLVWIILAVYFIFVWFTDFGKWSERYYIRFGKLPDKTRLRWKIGMWILVVALYIFSFAIIFFER</sequence>
<dbReference type="RefSeq" id="WP_107032250.1">
    <property type="nucleotide sequence ID" value="NZ_PUEC01000014.1"/>
</dbReference>
<gene>
    <name evidence="2" type="ORF">C5O23_07070</name>
</gene>
<dbReference type="EMBL" id="PUEC01000014">
    <property type="protein sequence ID" value="PWB02216.1"/>
    <property type="molecule type" value="Genomic_DNA"/>
</dbReference>
<evidence type="ECO:0000256" key="1">
    <source>
        <dbReference type="SAM" id="Phobius"/>
    </source>
</evidence>
<keyword evidence="1" id="KW-0472">Membrane</keyword>
<feature type="transmembrane region" description="Helical" evidence="1">
    <location>
        <begin position="304"/>
        <end position="323"/>
    </location>
</feature>
<accession>A0A2V1IQ43</accession>
<dbReference type="GeneID" id="82526103"/>
<dbReference type="Proteomes" id="UP000244905">
    <property type="component" value="Unassembled WGS sequence"/>
</dbReference>
<dbReference type="AlphaFoldDB" id="A0A2V1IQ43"/>
<feature type="transmembrane region" description="Helical" evidence="1">
    <location>
        <begin position="264"/>
        <end position="283"/>
    </location>
</feature>
<organism evidence="2 3">
    <name type="scientific">Duncaniella muris</name>
    <dbReference type="NCBI Taxonomy" id="2094150"/>
    <lineage>
        <taxon>Bacteria</taxon>
        <taxon>Pseudomonadati</taxon>
        <taxon>Bacteroidota</taxon>
        <taxon>Bacteroidia</taxon>
        <taxon>Bacteroidales</taxon>
        <taxon>Muribaculaceae</taxon>
        <taxon>Duncaniella</taxon>
    </lineage>
</organism>
<keyword evidence="1" id="KW-0812">Transmembrane</keyword>
<name>A0A2V1IQ43_9BACT</name>
<keyword evidence="3" id="KW-1185">Reference proteome</keyword>
<proteinExistence type="predicted"/>
<reference evidence="3" key="1">
    <citation type="submission" date="2018-02" db="EMBL/GenBank/DDBJ databases">
        <authorList>
            <person name="Clavel T."/>
            <person name="Strowig T."/>
        </authorList>
    </citation>
    <scope>NUCLEOTIDE SEQUENCE [LARGE SCALE GENOMIC DNA]</scope>
    <source>
        <strain evidence="3">DSM 103720</strain>
    </source>
</reference>
<keyword evidence="1" id="KW-1133">Transmembrane helix</keyword>
<protein>
    <submittedName>
        <fullName evidence="2">Uncharacterized protein</fullName>
    </submittedName>
</protein>